<dbReference type="CDD" id="cd02612">
    <property type="entry name" value="HAD_PGPPase"/>
    <property type="match status" value="1"/>
</dbReference>
<dbReference type="NCBIfam" id="TIGR01490">
    <property type="entry name" value="HAD-SF-IB-hyp1"/>
    <property type="match status" value="1"/>
</dbReference>
<evidence type="ECO:0000313" key="4">
    <source>
        <dbReference type="EMBL" id="CAB4569292.1"/>
    </source>
</evidence>
<dbReference type="PANTHER" id="PTHR43344">
    <property type="entry name" value="PHOSPHOSERINE PHOSPHATASE"/>
    <property type="match status" value="1"/>
</dbReference>
<evidence type="ECO:0000256" key="2">
    <source>
        <dbReference type="ARBA" id="ARBA00022801"/>
    </source>
</evidence>
<dbReference type="PANTHER" id="PTHR43344:SF13">
    <property type="entry name" value="PHOSPHATASE RV3661-RELATED"/>
    <property type="match status" value="1"/>
</dbReference>
<dbReference type="EMBL" id="CAEZTL010000044">
    <property type="protein sequence ID" value="CAB4569292.1"/>
    <property type="molecule type" value="Genomic_DNA"/>
</dbReference>
<dbReference type="Pfam" id="PF12710">
    <property type="entry name" value="HAD"/>
    <property type="match status" value="1"/>
</dbReference>
<keyword evidence="2" id="KW-0378">Hydrolase</keyword>
<keyword evidence="1" id="KW-0479">Metal-binding</keyword>
<gene>
    <name evidence="4" type="ORF">UFOPK1683_00584</name>
</gene>
<dbReference type="Gene3D" id="1.20.1440.100">
    <property type="entry name" value="SG protein - dephosphorylation function"/>
    <property type="match status" value="1"/>
</dbReference>
<dbReference type="InterPro" id="IPR050582">
    <property type="entry name" value="HAD-like_SerB"/>
</dbReference>
<protein>
    <submittedName>
        <fullName evidence="4">Unannotated protein</fullName>
    </submittedName>
</protein>
<dbReference type="AlphaFoldDB" id="A0A6J6DYV6"/>
<keyword evidence="3" id="KW-0460">Magnesium</keyword>
<sequence length="226" mass="25117">MGIQSQGQRAAFFDLDNTLIDGSSIYYFVRGLSKSGEIKYRDICKFTWDNFRFRKSRQENSSHMAFATKKILEFAQGRSQQTIVGLCEEIVHDFLPKKIFLDMKERIEEHQSIGHATWIISASPIEIASIVARTLGMTGAVATTGEVIEGKYSGNLPDGPMHGINKASAIQRLAGEHSYDLSKSFAYSDSINDLPLLVSVGNPYIVNPNKSLRLIATKNNWPVLAA</sequence>
<dbReference type="InterPro" id="IPR036412">
    <property type="entry name" value="HAD-like_sf"/>
</dbReference>
<evidence type="ECO:0000256" key="1">
    <source>
        <dbReference type="ARBA" id="ARBA00022723"/>
    </source>
</evidence>
<dbReference type="GO" id="GO:0046872">
    <property type="term" value="F:metal ion binding"/>
    <property type="evidence" value="ECO:0007669"/>
    <property type="project" value="UniProtKB-KW"/>
</dbReference>
<accession>A0A6J6DYV6</accession>
<dbReference type="SUPFAM" id="SSF56784">
    <property type="entry name" value="HAD-like"/>
    <property type="match status" value="1"/>
</dbReference>
<evidence type="ECO:0000256" key="3">
    <source>
        <dbReference type="ARBA" id="ARBA00022842"/>
    </source>
</evidence>
<name>A0A6J6DYV6_9ZZZZ</name>
<reference evidence="4" key="1">
    <citation type="submission" date="2020-05" db="EMBL/GenBank/DDBJ databases">
        <authorList>
            <person name="Chiriac C."/>
            <person name="Salcher M."/>
            <person name="Ghai R."/>
            <person name="Kavagutti S V."/>
        </authorList>
    </citation>
    <scope>NUCLEOTIDE SEQUENCE</scope>
</reference>
<dbReference type="InterPro" id="IPR023214">
    <property type="entry name" value="HAD_sf"/>
</dbReference>
<dbReference type="GO" id="GO:0016787">
    <property type="term" value="F:hydrolase activity"/>
    <property type="evidence" value="ECO:0007669"/>
    <property type="project" value="UniProtKB-KW"/>
</dbReference>
<organism evidence="4">
    <name type="scientific">freshwater metagenome</name>
    <dbReference type="NCBI Taxonomy" id="449393"/>
    <lineage>
        <taxon>unclassified sequences</taxon>
        <taxon>metagenomes</taxon>
        <taxon>ecological metagenomes</taxon>
    </lineage>
</organism>
<dbReference type="NCBIfam" id="TIGR01488">
    <property type="entry name" value="HAD-SF-IB"/>
    <property type="match status" value="1"/>
</dbReference>
<dbReference type="InterPro" id="IPR006385">
    <property type="entry name" value="HAD_hydro_SerB1"/>
</dbReference>
<proteinExistence type="predicted"/>
<dbReference type="Gene3D" id="3.40.50.1000">
    <property type="entry name" value="HAD superfamily/HAD-like"/>
    <property type="match status" value="1"/>
</dbReference>